<gene>
    <name evidence="2" type="ORF">DL89DRAFT_287348</name>
</gene>
<dbReference type="AlphaFoldDB" id="A0A1Y1VV74"/>
<protein>
    <submittedName>
        <fullName evidence="2">Uncharacterized protein</fullName>
    </submittedName>
</protein>
<evidence type="ECO:0000313" key="2">
    <source>
        <dbReference type="EMBL" id="ORX65188.1"/>
    </source>
</evidence>
<comment type="caution">
    <text evidence="2">The sequence shown here is derived from an EMBL/GenBank/DDBJ whole genome shotgun (WGS) entry which is preliminary data.</text>
</comment>
<feature type="region of interest" description="Disordered" evidence="1">
    <location>
        <begin position="48"/>
        <end position="70"/>
    </location>
</feature>
<feature type="compositionally biased region" description="Basic and acidic residues" evidence="1">
    <location>
        <begin position="48"/>
        <end position="59"/>
    </location>
</feature>
<dbReference type="Proteomes" id="UP000193922">
    <property type="component" value="Unassembled WGS sequence"/>
</dbReference>
<keyword evidence="3" id="KW-1185">Reference proteome</keyword>
<evidence type="ECO:0000313" key="3">
    <source>
        <dbReference type="Proteomes" id="UP000193922"/>
    </source>
</evidence>
<sequence>MSKPKCSSNKNNSNEPCKAYALNNYGYSTCRQHLNDENKKEYILKKKAEKELEDKERERKGLKKKEPKPKKKELLIIIEEQKQQLEKQSTRIDALMEIIKNIKVS</sequence>
<feature type="compositionally biased region" description="Basic residues" evidence="1">
    <location>
        <begin position="60"/>
        <end position="70"/>
    </location>
</feature>
<name>A0A1Y1VV74_9FUNG</name>
<dbReference type="RefSeq" id="XP_040739509.1">
    <property type="nucleotide sequence ID" value="XM_040889905.1"/>
</dbReference>
<proteinExistence type="predicted"/>
<dbReference type="GeneID" id="63806553"/>
<evidence type="ECO:0000256" key="1">
    <source>
        <dbReference type="SAM" id="MobiDB-lite"/>
    </source>
</evidence>
<reference evidence="2 3" key="1">
    <citation type="submission" date="2016-07" db="EMBL/GenBank/DDBJ databases">
        <title>Pervasive Adenine N6-methylation of Active Genes in Fungi.</title>
        <authorList>
            <consortium name="DOE Joint Genome Institute"/>
            <person name="Mondo S.J."/>
            <person name="Dannebaum R.O."/>
            <person name="Kuo R.C."/>
            <person name="Labutti K."/>
            <person name="Haridas S."/>
            <person name="Kuo A."/>
            <person name="Salamov A."/>
            <person name="Ahrendt S.R."/>
            <person name="Lipzen A."/>
            <person name="Sullivan W."/>
            <person name="Andreopoulos W.B."/>
            <person name="Clum A."/>
            <person name="Lindquist E."/>
            <person name="Daum C."/>
            <person name="Ramamoorthy G.K."/>
            <person name="Gryganskyi A."/>
            <person name="Culley D."/>
            <person name="Magnuson J.K."/>
            <person name="James T.Y."/>
            <person name="O'Malley M.A."/>
            <person name="Stajich J.E."/>
            <person name="Spatafora J.W."/>
            <person name="Visel A."/>
            <person name="Grigoriev I.V."/>
        </authorList>
    </citation>
    <scope>NUCLEOTIDE SEQUENCE [LARGE SCALE GENOMIC DNA]</scope>
    <source>
        <strain evidence="2 3">ATCC 12442</strain>
    </source>
</reference>
<dbReference type="EMBL" id="MCFD01000041">
    <property type="protein sequence ID" value="ORX65188.1"/>
    <property type="molecule type" value="Genomic_DNA"/>
</dbReference>
<accession>A0A1Y1VV74</accession>
<organism evidence="2 3">
    <name type="scientific">Linderina pennispora</name>
    <dbReference type="NCBI Taxonomy" id="61395"/>
    <lineage>
        <taxon>Eukaryota</taxon>
        <taxon>Fungi</taxon>
        <taxon>Fungi incertae sedis</taxon>
        <taxon>Zoopagomycota</taxon>
        <taxon>Kickxellomycotina</taxon>
        <taxon>Kickxellomycetes</taxon>
        <taxon>Kickxellales</taxon>
        <taxon>Kickxellaceae</taxon>
        <taxon>Linderina</taxon>
    </lineage>
</organism>